<dbReference type="Proteomes" id="UP000282084">
    <property type="component" value="Unassembled WGS sequence"/>
</dbReference>
<dbReference type="SUPFAM" id="SSF140663">
    <property type="entry name" value="TTHA0068-like"/>
    <property type="match status" value="1"/>
</dbReference>
<dbReference type="Gene3D" id="1.10.3450.10">
    <property type="entry name" value="TTHA0068-like"/>
    <property type="match status" value="1"/>
</dbReference>
<name>A0A495W4R7_9PSEU</name>
<dbReference type="PANTHER" id="PTHR34796:SF1">
    <property type="entry name" value="EXPRESSED PROTEIN"/>
    <property type="match status" value="1"/>
</dbReference>
<proteinExistence type="predicted"/>
<accession>A0A495W4R7</accession>
<feature type="compositionally biased region" description="Basic and acidic residues" evidence="1">
    <location>
        <begin position="38"/>
        <end position="57"/>
    </location>
</feature>
<organism evidence="2 3">
    <name type="scientific">Saccharothrix australiensis</name>
    <dbReference type="NCBI Taxonomy" id="2072"/>
    <lineage>
        <taxon>Bacteria</taxon>
        <taxon>Bacillati</taxon>
        <taxon>Actinomycetota</taxon>
        <taxon>Actinomycetes</taxon>
        <taxon>Pseudonocardiales</taxon>
        <taxon>Pseudonocardiaceae</taxon>
        <taxon>Saccharothrix</taxon>
    </lineage>
</organism>
<feature type="region of interest" description="Disordered" evidence="1">
    <location>
        <begin position="28"/>
        <end position="83"/>
    </location>
</feature>
<evidence type="ECO:0008006" key="4">
    <source>
        <dbReference type="Google" id="ProtNLM"/>
    </source>
</evidence>
<dbReference type="EMBL" id="RBXO01000001">
    <property type="protein sequence ID" value="RKT56666.1"/>
    <property type="molecule type" value="Genomic_DNA"/>
</dbReference>
<evidence type="ECO:0000256" key="1">
    <source>
        <dbReference type="SAM" id="MobiDB-lite"/>
    </source>
</evidence>
<keyword evidence="3" id="KW-1185">Reference proteome</keyword>
<evidence type="ECO:0000313" key="3">
    <source>
        <dbReference type="Proteomes" id="UP000282084"/>
    </source>
</evidence>
<evidence type="ECO:0000313" key="2">
    <source>
        <dbReference type="EMBL" id="RKT56666.1"/>
    </source>
</evidence>
<dbReference type="AlphaFoldDB" id="A0A495W4R7"/>
<dbReference type="InterPro" id="IPR023203">
    <property type="entry name" value="TTHA0068_sf"/>
</dbReference>
<comment type="caution">
    <text evidence="2">The sequence shown here is derived from an EMBL/GenBank/DDBJ whole genome shotgun (WGS) entry which is preliminary data.</text>
</comment>
<sequence>MIPRPVRPVLARSGARRRVRDECAAAAARATIGGVEGNPRDRDDTGRARNARPRDGLGRPLPYGAPGVERQPEGVPRTAGEALTEAQRLLDDGKPFHAHEVLEDAWKSAPEEERELWRGLAQLAVGLTHLARGNRKGARSLLERGARNIEPYRASPPHGVDVAGLVAWAETGTPAPPRLTGEA</sequence>
<dbReference type="PANTHER" id="PTHR34796">
    <property type="entry name" value="EXPRESSED PROTEIN"/>
    <property type="match status" value="1"/>
</dbReference>
<reference evidence="2 3" key="1">
    <citation type="submission" date="2018-10" db="EMBL/GenBank/DDBJ databases">
        <title>Sequencing the genomes of 1000 actinobacteria strains.</title>
        <authorList>
            <person name="Klenk H.-P."/>
        </authorList>
    </citation>
    <scope>NUCLEOTIDE SEQUENCE [LARGE SCALE GENOMIC DNA]</scope>
    <source>
        <strain evidence="2 3">DSM 43800</strain>
    </source>
</reference>
<gene>
    <name evidence="2" type="ORF">C8E97_5375</name>
</gene>
<dbReference type="Pfam" id="PF03745">
    <property type="entry name" value="DUF309"/>
    <property type="match status" value="1"/>
</dbReference>
<dbReference type="InterPro" id="IPR005500">
    <property type="entry name" value="DUF309"/>
</dbReference>
<protein>
    <recommendedName>
        <fullName evidence="4">DUF309 family protein family protein</fullName>
    </recommendedName>
</protein>